<dbReference type="Proteomes" id="UP001501231">
    <property type="component" value="Unassembled WGS sequence"/>
</dbReference>
<dbReference type="EMBL" id="BAAARW010000026">
    <property type="protein sequence ID" value="GAA2442741.1"/>
    <property type="molecule type" value="Genomic_DNA"/>
</dbReference>
<evidence type="ECO:0000313" key="1">
    <source>
        <dbReference type="EMBL" id="GAA2442741.1"/>
    </source>
</evidence>
<sequence length="90" mass="9655">MPNTLSLTSLNASDLARILFASPLQASDDPTAEQIRTAIDEELCACAGDHAACAAYVAQEAGDHPECYATRMRWALRTVNHVFPTYATAA</sequence>
<evidence type="ECO:0000313" key="2">
    <source>
        <dbReference type="Proteomes" id="UP001501231"/>
    </source>
</evidence>
<comment type="caution">
    <text evidence="1">The sequence shown here is derived from an EMBL/GenBank/DDBJ whole genome shotgun (WGS) entry which is preliminary data.</text>
</comment>
<dbReference type="RefSeq" id="WP_344594683.1">
    <property type="nucleotide sequence ID" value="NZ_BAAARW010000026.1"/>
</dbReference>
<gene>
    <name evidence="1" type="ORF">GCM10010191_68840</name>
</gene>
<name>A0ABN3JXY6_9ACTN</name>
<protein>
    <submittedName>
        <fullName evidence="1">Uncharacterized protein</fullName>
    </submittedName>
</protein>
<proteinExistence type="predicted"/>
<reference evidence="1 2" key="1">
    <citation type="journal article" date="2019" name="Int. J. Syst. Evol. Microbiol.">
        <title>The Global Catalogue of Microorganisms (GCM) 10K type strain sequencing project: providing services to taxonomists for standard genome sequencing and annotation.</title>
        <authorList>
            <consortium name="The Broad Institute Genomics Platform"/>
            <consortium name="The Broad Institute Genome Sequencing Center for Infectious Disease"/>
            <person name="Wu L."/>
            <person name="Ma J."/>
        </authorList>
    </citation>
    <scope>NUCLEOTIDE SEQUENCE [LARGE SCALE GENOMIC DNA]</scope>
    <source>
        <strain evidence="1 2">JCM 3325</strain>
    </source>
</reference>
<accession>A0ABN3JXY6</accession>
<organism evidence="1 2">
    <name type="scientific">Actinomadura vinacea</name>
    <dbReference type="NCBI Taxonomy" id="115336"/>
    <lineage>
        <taxon>Bacteria</taxon>
        <taxon>Bacillati</taxon>
        <taxon>Actinomycetota</taxon>
        <taxon>Actinomycetes</taxon>
        <taxon>Streptosporangiales</taxon>
        <taxon>Thermomonosporaceae</taxon>
        <taxon>Actinomadura</taxon>
    </lineage>
</organism>
<keyword evidence="2" id="KW-1185">Reference proteome</keyword>